<gene>
    <name evidence="3" type="ORF">EGM88_12675</name>
</gene>
<proteinExistence type="predicted"/>
<dbReference type="AlphaFoldDB" id="A0A3N4NCX8"/>
<dbReference type="Proteomes" id="UP000270856">
    <property type="component" value="Unassembled WGS sequence"/>
</dbReference>
<evidence type="ECO:0000313" key="4">
    <source>
        <dbReference type="Proteomes" id="UP000270856"/>
    </source>
</evidence>
<feature type="chain" id="PRO_5018307318" description="DUF6705 domain-containing protein" evidence="1">
    <location>
        <begin position="21"/>
        <end position="193"/>
    </location>
</feature>
<keyword evidence="4" id="KW-1185">Reference proteome</keyword>
<dbReference type="OrthoDB" id="1274930at2"/>
<dbReference type="EMBL" id="RPFJ01000026">
    <property type="protein sequence ID" value="RPD94041.1"/>
    <property type="molecule type" value="Genomic_DNA"/>
</dbReference>
<feature type="domain" description="DUF6705" evidence="2">
    <location>
        <begin position="1"/>
        <end position="154"/>
    </location>
</feature>
<accession>A0A3N4NCX8</accession>
<name>A0A3N4NCX8_9FLAO</name>
<keyword evidence="1" id="KW-0732">Signal</keyword>
<evidence type="ECO:0000259" key="2">
    <source>
        <dbReference type="Pfam" id="PF20448"/>
    </source>
</evidence>
<comment type="caution">
    <text evidence="3">The sequence shown here is derived from an EMBL/GenBank/DDBJ whole genome shotgun (WGS) entry which is preliminary data.</text>
</comment>
<dbReference type="RefSeq" id="WP_123898777.1">
    <property type="nucleotide sequence ID" value="NZ_RPFJ01000026.1"/>
</dbReference>
<reference evidence="3 4" key="1">
    <citation type="submission" date="2018-11" db="EMBL/GenBank/DDBJ databases">
        <title>Aureibaculum marinum gen. nov., sp. nov., a member of the family Flavobacteriaceae isolated from the Bohai Sea.</title>
        <authorList>
            <person name="Ji X."/>
        </authorList>
    </citation>
    <scope>NUCLEOTIDE SEQUENCE [LARGE SCALE GENOMIC DNA]</scope>
    <source>
        <strain evidence="3 4">BH-SD17</strain>
    </source>
</reference>
<organism evidence="3 4">
    <name type="scientific">Aureibaculum marinum</name>
    <dbReference type="NCBI Taxonomy" id="2487930"/>
    <lineage>
        <taxon>Bacteria</taxon>
        <taxon>Pseudomonadati</taxon>
        <taxon>Bacteroidota</taxon>
        <taxon>Flavobacteriia</taxon>
        <taxon>Flavobacteriales</taxon>
        <taxon>Flavobacteriaceae</taxon>
        <taxon>Aureibaculum</taxon>
    </lineage>
</organism>
<dbReference type="PROSITE" id="PS51257">
    <property type="entry name" value="PROKAR_LIPOPROTEIN"/>
    <property type="match status" value="1"/>
</dbReference>
<evidence type="ECO:0000256" key="1">
    <source>
        <dbReference type="SAM" id="SignalP"/>
    </source>
</evidence>
<evidence type="ECO:0000313" key="3">
    <source>
        <dbReference type="EMBL" id="RPD94041.1"/>
    </source>
</evidence>
<protein>
    <recommendedName>
        <fullName evidence="2">DUF6705 domain-containing protein</fullName>
    </recommendedName>
</protein>
<feature type="signal peptide" evidence="1">
    <location>
        <begin position="1"/>
        <end position="20"/>
    </location>
</feature>
<dbReference type="Pfam" id="PF20448">
    <property type="entry name" value="DUF6705"/>
    <property type="match status" value="1"/>
</dbReference>
<dbReference type="InterPro" id="IPR046551">
    <property type="entry name" value="DUF6705"/>
</dbReference>
<sequence length="193" mass="21661">MKNILIIIVSLSLTTLSCKAQQIIPVENAVNYRNSEGGLMGDKDYVYVKDVNNLLNKFVGTWQGIYDNKTFEFNVVKITEDDGELKEDKLIMRYKITDSESNVIEDVTSLPNDDTLVMNGGYIAKSGSYVFYYQGKNSDCGQNGDVFISVYGTNHTKMKLFLQVSGEIWSGADCPDTPIPQILPTEQMELIKQ</sequence>